<organism evidence="1 2">
    <name type="scientific">Corallococcus coralloides</name>
    <name type="common">Myxococcus coralloides</name>
    <dbReference type="NCBI Taxonomy" id="184914"/>
    <lineage>
        <taxon>Bacteria</taxon>
        <taxon>Pseudomonadati</taxon>
        <taxon>Myxococcota</taxon>
        <taxon>Myxococcia</taxon>
        <taxon>Myxococcales</taxon>
        <taxon>Cystobacterineae</taxon>
        <taxon>Myxococcaceae</taxon>
        <taxon>Corallococcus</taxon>
    </lineage>
</organism>
<dbReference type="InterPro" id="IPR057062">
    <property type="entry name" value="TriTu"/>
</dbReference>
<evidence type="ECO:0000313" key="1">
    <source>
        <dbReference type="EMBL" id="QAT81654.1"/>
    </source>
</evidence>
<dbReference type="Proteomes" id="UP000288758">
    <property type="component" value="Chromosome"/>
</dbReference>
<protein>
    <submittedName>
        <fullName evidence="1">Uncharacterized protein</fullName>
    </submittedName>
</protein>
<dbReference type="Pfam" id="PF24689">
    <property type="entry name" value="TriTu"/>
    <property type="match status" value="1"/>
</dbReference>
<reference evidence="1 2" key="1">
    <citation type="submission" date="2018-12" db="EMBL/GenBank/DDBJ databases">
        <title>Complete Genome Sequence of the Corallopyronin A producing Myxobacterium Corallococcus coralloides B035.</title>
        <authorList>
            <person name="Bouhired S.M."/>
            <person name="Rupp O."/>
            <person name="Blom J."/>
            <person name="Schaeberle T.F."/>
            <person name="Kehraus S."/>
            <person name="Schiefer A."/>
            <person name="Pfarr K."/>
            <person name="Goesmann A."/>
            <person name="Hoerauf A."/>
            <person name="Koenig G.M."/>
        </authorList>
    </citation>
    <scope>NUCLEOTIDE SEQUENCE [LARGE SCALE GENOMIC DNA]</scope>
    <source>
        <strain evidence="1 2">B035</strain>
    </source>
</reference>
<accession>A0A410RIA6</accession>
<name>A0A410RIA6_CORCK</name>
<sequence length="101" mass="11111">MKAGLIDVLRSWCSEQEQGPTREGIKARFVEGGAESAYADLESTLTLGRASVWENGLCDLEILSITTGQQLLYQHHEGLQGSSLVPLLDALANRMMKYREG</sequence>
<proteinExistence type="predicted"/>
<dbReference type="AlphaFoldDB" id="A0A410RIA6"/>
<gene>
    <name evidence="1" type="ORF">EJ065_0039</name>
</gene>
<evidence type="ECO:0000313" key="2">
    <source>
        <dbReference type="Proteomes" id="UP000288758"/>
    </source>
</evidence>
<dbReference type="EMBL" id="CP034669">
    <property type="protein sequence ID" value="QAT81654.1"/>
    <property type="molecule type" value="Genomic_DNA"/>
</dbReference>